<evidence type="ECO:0000313" key="12">
    <source>
        <dbReference type="Proteomes" id="UP000823858"/>
    </source>
</evidence>
<dbReference type="InterPro" id="IPR020940">
    <property type="entry name" value="Thymidylate_synthase_AS"/>
</dbReference>
<dbReference type="AlphaFoldDB" id="A0A9D2QEF4"/>
<dbReference type="Pfam" id="PF00303">
    <property type="entry name" value="Thymidylat_synt"/>
    <property type="match status" value="1"/>
</dbReference>
<keyword evidence="6 8" id="KW-0545">Nucleotide biosynthesis</keyword>
<dbReference type="PRINTS" id="PR00108">
    <property type="entry name" value="THYMDSNTHASE"/>
</dbReference>
<comment type="caution">
    <text evidence="11">The sequence shown here is derived from an EMBL/GenBank/DDBJ whole genome shotgun (WGS) entry which is preliminary data.</text>
</comment>
<accession>A0A9D2QEF4</accession>
<dbReference type="Proteomes" id="UP000823858">
    <property type="component" value="Unassembled WGS sequence"/>
</dbReference>
<feature type="binding site" evidence="8">
    <location>
        <begin position="145"/>
        <end position="146"/>
    </location>
    <ligand>
        <name>dUMP</name>
        <dbReference type="ChEBI" id="CHEBI:246422"/>
        <note>ligand shared between dimeric partners</note>
    </ligand>
</feature>
<comment type="subcellular location">
    <subcellularLocation>
        <location evidence="8">Cytoplasm</location>
    </subcellularLocation>
</comment>
<reference evidence="11" key="2">
    <citation type="submission" date="2021-04" db="EMBL/GenBank/DDBJ databases">
        <authorList>
            <person name="Gilroy R."/>
        </authorList>
    </citation>
    <scope>NUCLEOTIDE SEQUENCE</scope>
    <source>
        <strain evidence="11">ChiHjej13B12-4958</strain>
    </source>
</reference>
<feature type="binding site" description="in other chain" evidence="8">
    <location>
        <position position="196"/>
    </location>
    <ligand>
        <name>dUMP</name>
        <dbReference type="ChEBI" id="CHEBI:246422"/>
        <note>ligand shared between dimeric partners</note>
    </ligand>
</feature>
<evidence type="ECO:0000256" key="9">
    <source>
        <dbReference type="PROSITE-ProRule" id="PRU10016"/>
    </source>
</evidence>
<dbReference type="InterPro" id="IPR023451">
    <property type="entry name" value="Thymidate_synth/dCMP_Mease_dom"/>
</dbReference>
<dbReference type="NCBIfam" id="TIGR03284">
    <property type="entry name" value="thym_sym"/>
    <property type="match status" value="2"/>
</dbReference>
<dbReference type="InterPro" id="IPR045097">
    <property type="entry name" value="Thymidate_synth/dCMP_Mease"/>
</dbReference>
<evidence type="ECO:0000256" key="6">
    <source>
        <dbReference type="ARBA" id="ARBA00022727"/>
    </source>
</evidence>
<evidence type="ECO:0000256" key="2">
    <source>
        <dbReference type="ARBA" id="ARBA00011947"/>
    </source>
</evidence>
<evidence type="ECO:0000256" key="5">
    <source>
        <dbReference type="ARBA" id="ARBA00022679"/>
    </source>
</evidence>
<keyword evidence="3 8" id="KW-0963">Cytoplasm</keyword>
<dbReference type="PANTHER" id="PTHR11548">
    <property type="entry name" value="THYMIDYLATE SYNTHASE 1"/>
    <property type="match status" value="1"/>
</dbReference>
<organism evidence="11 12">
    <name type="scientific">Candidatus Corynebacterium faecigallinarum</name>
    <dbReference type="NCBI Taxonomy" id="2838528"/>
    <lineage>
        <taxon>Bacteria</taxon>
        <taxon>Bacillati</taxon>
        <taxon>Actinomycetota</taxon>
        <taxon>Actinomycetes</taxon>
        <taxon>Mycobacteriales</taxon>
        <taxon>Corynebacteriaceae</taxon>
        <taxon>Corynebacterium</taxon>
    </lineage>
</organism>
<comment type="similarity">
    <text evidence="8">Belongs to the thymidylate synthase family. Bacterial-type ThyA subfamily.</text>
</comment>
<dbReference type="GO" id="GO:0006235">
    <property type="term" value="P:dTTP biosynthetic process"/>
    <property type="evidence" value="ECO:0007669"/>
    <property type="project" value="UniProtKB-UniRule"/>
</dbReference>
<dbReference type="CDD" id="cd00351">
    <property type="entry name" value="TS_Pyrimidine_HMase"/>
    <property type="match status" value="1"/>
</dbReference>
<dbReference type="InterPro" id="IPR000398">
    <property type="entry name" value="Thymidylate_synthase"/>
</dbReference>
<evidence type="ECO:0000256" key="3">
    <source>
        <dbReference type="ARBA" id="ARBA00022490"/>
    </source>
</evidence>
<dbReference type="EMBL" id="DWVP01000005">
    <property type="protein sequence ID" value="HJC84593.1"/>
    <property type="molecule type" value="Genomic_DNA"/>
</dbReference>
<keyword evidence="5 8" id="KW-0808">Transferase</keyword>
<dbReference type="NCBIfam" id="NF002499">
    <property type="entry name" value="PRK01827.1-5"/>
    <property type="match status" value="1"/>
</dbReference>
<evidence type="ECO:0000259" key="10">
    <source>
        <dbReference type="Pfam" id="PF00303"/>
    </source>
</evidence>
<name>A0A9D2QEF4_9CORY</name>
<dbReference type="HAMAP" id="MF_00008">
    <property type="entry name" value="Thymidy_synth_bact"/>
    <property type="match status" value="1"/>
</dbReference>
<dbReference type="EC" id="2.1.1.45" evidence="2 8"/>
<feature type="binding site" evidence="8">
    <location>
        <position position="70"/>
    </location>
    <ligand>
        <name>(6R)-5,10-methylene-5,6,7,8-tetrahydrofolate</name>
        <dbReference type="ChEBI" id="CHEBI:15636"/>
    </ligand>
</feature>
<dbReference type="GO" id="GO:0005829">
    <property type="term" value="C:cytosol"/>
    <property type="evidence" value="ECO:0007669"/>
    <property type="project" value="TreeGrafter"/>
</dbReference>
<comment type="subunit">
    <text evidence="1 8">Homodimer.</text>
</comment>
<dbReference type="GO" id="GO:0032259">
    <property type="term" value="P:methylation"/>
    <property type="evidence" value="ECO:0007669"/>
    <property type="project" value="UniProtKB-KW"/>
</dbReference>
<dbReference type="GO" id="GO:0004799">
    <property type="term" value="F:thymidylate synthase activity"/>
    <property type="evidence" value="ECO:0007669"/>
    <property type="project" value="UniProtKB-UniRule"/>
</dbReference>
<evidence type="ECO:0000256" key="4">
    <source>
        <dbReference type="ARBA" id="ARBA00022603"/>
    </source>
</evidence>
<gene>
    <name evidence="8" type="primary">thyA</name>
    <name evidence="11" type="ORF">H9751_03415</name>
</gene>
<feature type="binding site" description="in other chain" evidence="8">
    <location>
        <begin position="185"/>
        <end position="188"/>
    </location>
    <ligand>
        <name>dUMP</name>
        <dbReference type="ChEBI" id="CHEBI:246422"/>
        <note>ligand shared between dimeric partners</note>
    </ligand>
</feature>
<protein>
    <recommendedName>
        <fullName evidence="2 8">Thymidylate synthase</fullName>
        <shortName evidence="8">TS</shortName>
        <shortName evidence="8">TSase</shortName>
        <ecNumber evidence="2 8">2.1.1.45</ecNumber>
    </recommendedName>
</protein>
<feature type="binding site" evidence="8">
    <location>
        <position position="188"/>
    </location>
    <ligand>
        <name>(6R)-5,10-methylene-5,6,7,8-tetrahydrofolate</name>
        <dbReference type="ChEBI" id="CHEBI:15636"/>
    </ligand>
</feature>
<feature type="binding site" description="in other chain" evidence="8">
    <location>
        <begin position="226"/>
        <end position="228"/>
    </location>
    <ligand>
        <name>dUMP</name>
        <dbReference type="ChEBI" id="CHEBI:246422"/>
        <note>ligand shared between dimeric partners</note>
    </ligand>
</feature>
<evidence type="ECO:0000313" key="11">
    <source>
        <dbReference type="EMBL" id="HJC84593.1"/>
    </source>
</evidence>
<comment type="pathway">
    <text evidence="8">Pyrimidine metabolism; dTTP biosynthesis.</text>
</comment>
<feature type="active site" evidence="9">
    <location>
        <position position="165"/>
    </location>
</feature>
<dbReference type="NCBIfam" id="NF002497">
    <property type="entry name" value="PRK01827.1-3"/>
    <property type="match status" value="1"/>
</dbReference>
<feature type="active site" description="Nucleophile" evidence="8">
    <location>
        <position position="165"/>
    </location>
</feature>
<comment type="function">
    <text evidence="8">Catalyzes the reductive methylation of 2'-deoxyuridine-5'-monophosphate (dUMP) to 2'-deoxythymidine-5'-monophosphate (dTMP) while utilizing 5,10-methylenetetrahydrofolate (mTHF) as the methyl donor and reductant in the reaction, yielding dihydrofolate (DHF) as a by-product. This enzymatic reaction provides an intracellular de novo source of dTMP, an essential precursor for DNA biosynthesis.</text>
</comment>
<reference evidence="11" key="1">
    <citation type="journal article" date="2021" name="PeerJ">
        <title>Extensive microbial diversity within the chicken gut microbiome revealed by metagenomics and culture.</title>
        <authorList>
            <person name="Gilroy R."/>
            <person name="Ravi A."/>
            <person name="Getino M."/>
            <person name="Pursley I."/>
            <person name="Horton D.L."/>
            <person name="Alikhan N.F."/>
            <person name="Baker D."/>
            <person name="Gharbi K."/>
            <person name="Hall N."/>
            <person name="Watson M."/>
            <person name="Adriaenssens E.M."/>
            <person name="Foster-Nyarko E."/>
            <person name="Jarju S."/>
            <person name="Secka A."/>
            <person name="Antonio M."/>
            <person name="Oren A."/>
            <person name="Chaudhuri R.R."/>
            <person name="La Ragione R."/>
            <person name="Hildebrand F."/>
            <person name="Pallen M.J."/>
        </authorList>
    </citation>
    <scope>NUCLEOTIDE SEQUENCE</scope>
    <source>
        <strain evidence="11">ChiHjej13B12-4958</strain>
    </source>
</reference>
<comment type="catalytic activity">
    <reaction evidence="7 8">
        <text>dUMP + (6R)-5,10-methylene-5,6,7,8-tetrahydrofolate = 7,8-dihydrofolate + dTMP</text>
        <dbReference type="Rhea" id="RHEA:12104"/>
        <dbReference type="ChEBI" id="CHEBI:15636"/>
        <dbReference type="ChEBI" id="CHEBI:57451"/>
        <dbReference type="ChEBI" id="CHEBI:63528"/>
        <dbReference type="ChEBI" id="CHEBI:246422"/>
        <dbReference type="EC" id="2.1.1.45"/>
    </reaction>
</comment>
<dbReference type="SUPFAM" id="SSF55831">
    <property type="entry name" value="Thymidylate synthase/dCMP hydroxymethylase"/>
    <property type="match status" value="1"/>
</dbReference>
<feature type="binding site" evidence="8">
    <location>
        <position position="281"/>
    </location>
    <ligand>
        <name>(6R)-5,10-methylene-5,6,7,8-tetrahydrofolate</name>
        <dbReference type="ChEBI" id="CHEBI:15636"/>
    </ligand>
</feature>
<dbReference type="InterPro" id="IPR036926">
    <property type="entry name" value="Thymidate_synth/dCMP_Mease_sf"/>
</dbReference>
<feature type="binding site" description="in other chain" evidence="8">
    <location>
        <position position="40"/>
    </location>
    <ligand>
        <name>dUMP</name>
        <dbReference type="ChEBI" id="CHEBI:246422"/>
        <note>ligand shared between dimeric partners</note>
    </ligand>
</feature>
<dbReference type="GO" id="GO:0006231">
    <property type="term" value="P:dTMP biosynthetic process"/>
    <property type="evidence" value="ECO:0007669"/>
    <property type="project" value="UniProtKB-UniRule"/>
</dbReference>
<proteinExistence type="inferred from homology"/>
<evidence type="ECO:0000256" key="1">
    <source>
        <dbReference type="ARBA" id="ARBA00011738"/>
    </source>
</evidence>
<keyword evidence="4 8" id="KW-0489">Methyltransferase</keyword>
<dbReference type="PROSITE" id="PS00091">
    <property type="entry name" value="THYMIDYLATE_SYNTHASE"/>
    <property type="match status" value="1"/>
</dbReference>
<evidence type="ECO:0000256" key="7">
    <source>
        <dbReference type="ARBA" id="ARBA00047344"/>
    </source>
</evidence>
<dbReference type="FunFam" id="3.30.572.10:FF:000001">
    <property type="entry name" value="Thymidylate synthase"/>
    <property type="match status" value="1"/>
</dbReference>
<dbReference type="PANTHER" id="PTHR11548:SF9">
    <property type="entry name" value="THYMIDYLATE SYNTHASE"/>
    <property type="match status" value="1"/>
</dbReference>
<evidence type="ECO:0000256" key="8">
    <source>
        <dbReference type="HAMAP-Rule" id="MF_00008"/>
    </source>
</evidence>
<dbReference type="Gene3D" id="3.30.572.10">
    <property type="entry name" value="Thymidylate synthase/dCMP hydroxymethylase domain"/>
    <property type="match status" value="1"/>
</dbReference>
<sequence>MHDAPSSPGNASECPAGSVPTPYEDLLREILADGVHKDDRTGTGTRSLFARQIRFDLADGFPLITTKKVHLRSIVGELLWFLKGDSNIGWLHENKVTIWDEWADENGDLGPVYGVQWRSWPTPDGRHVDQISAALETLTSNPDSRRNIVSAWNVSELENMALPPCHLLFQLYVADGKLSCQLYQRSADMFLGVPFNIASYAILTHMFAQQAGLEVGEFIWTGGDCHIYDNHVDQVNLQLSREARPYPTLELNKAADMFSYTFDDIVVTGYDPHPGIKAPVAV</sequence>
<feature type="domain" description="Thymidylate synthase/dCMP hydroxymethylase" evidence="10">
    <location>
        <begin position="22"/>
        <end position="282"/>
    </location>
</feature>